<accession>A0A873W9Y2</accession>
<evidence type="ECO:0000313" key="1">
    <source>
        <dbReference type="EMBL" id="QPB07977.1"/>
    </source>
</evidence>
<dbReference type="KEGG" id="vg:77946673"/>
<dbReference type="InterPro" id="IPR055667">
    <property type="entry name" value="DUF7243"/>
</dbReference>
<protein>
    <submittedName>
        <fullName evidence="1">Uncharacterized protein</fullName>
    </submittedName>
</protein>
<evidence type="ECO:0000313" key="2">
    <source>
        <dbReference type="Proteomes" id="UP000663144"/>
    </source>
</evidence>
<dbReference type="Proteomes" id="UP000663144">
    <property type="component" value="Segment"/>
</dbReference>
<dbReference type="Pfam" id="PF23891">
    <property type="entry name" value="DUF7243"/>
    <property type="match status" value="1"/>
</dbReference>
<dbReference type="RefSeq" id="YP_010670468.1">
    <property type="nucleotide sequence ID" value="NC_070964.1"/>
</dbReference>
<reference evidence="1" key="1">
    <citation type="submission" date="2020-10" db="EMBL/GenBank/DDBJ databases">
        <title>The Isolation and Genome Sequence of a Novel Cyanophage S-H38 from the Yellow Sea, China.</title>
        <authorList>
            <person name="Jiang T."/>
        </authorList>
    </citation>
    <scope>NUCLEOTIDE SEQUENCE</scope>
</reference>
<name>A0A873W9Y2_9CAUD</name>
<dbReference type="GeneID" id="77946673"/>
<sequence>MTVLNVLNTNAITASSSEYQAVNTGVFRVTASSASTVAFNDGPAIQVLAGESVLLKATSPGKANITAATDAAAAVYTLGDGGVGLTGNTHPFSVGDYIAVVDPGTIVDAAFESAATAGKKITAATSNTITTDIDSSAAAADYAYSSGTQAYVSRCIKITAGAADINVEEVQVVGG</sequence>
<proteinExistence type="predicted"/>
<dbReference type="EMBL" id="MW117965">
    <property type="protein sequence ID" value="QPB07977.1"/>
    <property type="molecule type" value="Genomic_DNA"/>
</dbReference>
<organism evidence="1 2">
    <name type="scientific">Synechococcus phage S-H38</name>
    <dbReference type="NCBI Taxonomy" id="2783673"/>
    <lineage>
        <taxon>Viruses</taxon>
        <taxon>Duplodnaviria</taxon>
        <taxon>Heunggongvirae</taxon>
        <taxon>Uroviricota</taxon>
        <taxon>Caudoviricetes</taxon>
        <taxon>Pantevenvirales</taxon>
        <taxon>Kyanoviridae</taxon>
        <taxon>Yellowseavirus</taxon>
        <taxon>Yellowseavirus thirtyeight</taxon>
    </lineage>
</organism>
<keyword evidence="2" id="KW-1185">Reference proteome</keyword>